<accession>A0ABT0TT91</accession>
<keyword evidence="3" id="KW-0808">Transferase</keyword>
<dbReference type="GO" id="GO:0032259">
    <property type="term" value="P:methylation"/>
    <property type="evidence" value="ECO:0007669"/>
    <property type="project" value="UniProtKB-KW"/>
</dbReference>
<evidence type="ECO:0000259" key="2">
    <source>
        <dbReference type="Pfam" id="PF08484"/>
    </source>
</evidence>
<dbReference type="InterPro" id="IPR038576">
    <property type="entry name" value="Methyltransf_Zn-bd_dom_put_sf"/>
</dbReference>
<dbReference type="InterPro" id="IPR013630">
    <property type="entry name" value="Methyltransf_Zn-bd_dom_put"/>
</dbReference>
<protein>
    <submittedName>
        <fullName evidence="3">Class I SAM-dependent methyltransferase</fullName>
    </submittedName>
</protein>
<dbReference type="PANTHER" id="PTHR43861:SF5">
    <property type="entry name" value="BLL5978 PROTEIN"/>
    <property type="match status" value="1"/>
</dbReference>
<dbReference type="EMBL" id="JAMOKX010000002">
    <property type="protein sequence ID" value="MCL9819139.1"/>
    <property type="molecule type" value="Genomic_DNA"/>
</dbReference>
<dbReference type="SUPFAM" id="SSF53335">
    <property type="entry name" value="S-adenosyl-L-methionine-dependent methyltransferases"/>
    <property type="match status" value="1"/>
</dbReference>
<dbReference type="Gene3D" id="6.20.50.110">
    <property type="entry name" value="Methyltransferase, zinc-binding domain"/>
    <property type="match status" value="1"/>
</dbReference>
<feature type="domain" description="Methyltransferase putative zinc binding" evidence="1">
    <location>
        <begin position="11"/>
        <end position="72"/>
    </location>
</feature>
<keyword evidence="3" id="KW-0489">Methyltransferase</keyword>
<evidence type="ECO:0000259" key="1">
    <source>
        <dbReference type="Pfam" id="PF08421"/>
    </source>
</evidence>
<dbReference type="RefSeq" id="WP_250603739.1">
    <property type="nucleotide sequence ID" value="NZ_JAMOKX010000002.1"/>
</dbReference>
<sequence>MKDKIYKINQCRLCGRENLKKVITLSKNPIGDRFFKNKELALSCELHDVVVMMCNVCGQMQLSEVVEPKEIYEQDYLYTSGTSVGLVEHFKQGAKDLIKRFKVPKDSLVIEIGSNEGAMLEVFKNEGMRVLGIDPASIAVEIAKKRGVETICGFFTRDLAKEIRLQKGKANIVIANNVIANIPLLVDVVKGIELLLDDNGVFVFETSYAQSVLKKHLIDTIYHEHISYFSAKPLAKFFNHCGLELFDAEEIWTKGGSLRGYVSKPLRFIKTQRLMEIIQNEDAFIFASHIVANSVNLERLFDEIKETLKEGGEFIFESFYAKAVLEKNLVDMVFLEHINYLYLLPLCEFLEKKNLNLYDAKIIESKGGSIQIKITQDMSKSKTKELLSLIEAEKDFFKQSDIFINFTKGLEDFREKVRKLALEIKERQGSVGVYGASVGGVMMVYHLGLSDVIDYFLDDNIAKIGKYAPNLGVLVNDSKILEEDTNIKEVINVAWRFIDPITQKHKEFLKRGGIFYNLELPQLEIKEYLNGTN</sequence>
<dbReference type="GO" id="GO:0008168">
    <property type="term" value="F:methyltransferase activity"/>
    <property type="evidence" value="ECO:0007669"/>
    <property type="project" value="UniProtKB-KW"/>
</dbReference>
<dbReference type="Gene3D" id="3.40.50.150">
    <property type="entry name" value="Vaccinia Virus protein VP39"/>
    <property type="match status" value="2"/>
</dbReference>
<dbReference type="PANTHER" id="PTHR43861">
    <property type="entry name" value="TRANS-ACONITATE 2-METHYLTRANSFERASE-RELATED"/>
    <property type="match status" value="1"/>
</dbReference>
<dbReference type="Gene3D" id="3.40.50.720">
    <property type="entry name" value="NAD(P)-binding Rossmann-like Domain"/>
    <property type="match status" value="1"/>
</dbReference>
<dbReference type="Pfam" id="PF13489">
    <property type="entry name" value="Methyltransf_23"/>
    <property type="match status" value="1"/>
</dbReference>
<dbReference type="Pfam" id="PF08421">
    <property type="entry name" value="Methyltransf_13"/>
    <property type="match status" value="1"/>
</dbReference>
<evidence type="ECO:0000313" key="3">
    <source>
        <dbReference type="EMBL" id="MCL9819139.1"/>
    </source>
</evidence>
<dbReference type="Pfam" id="PF08484">
    <property type="entry name" value="Methyltransf_14"/>
    <property type="match status" value="1"/>
</dbReference>
<feature type="domain" description="C-methyltransferase" evidence="2">
    <location>
        <begin position="365"/>
        <end position="515"/>
    </location>
</feature>
<dbReference type="CDD" id="cd02440">
    <property type="entry name" value="AdoMet_MTases"/>
    <property type="match status" value="1"/>
</dbReference>
<keyword evidence="4" id="KW-1185">Reference proteome</keyword>
<name>A0ABT0TT91_9HELI</name>
<dbReference type="Proteomes" id="UP001057522">
    <property type="component" value="Unassembled WGS sequence"/>
</dbReference>
<proteinExistence type="predicted"/>
<organism evidence="3 4">
    <name type="scientific">Helicobacter colisuis</name>
    <dbReference type="NCBI Taxonomy" id="2949739"/>
    <lineage>
        <taxon>Bacteria</taxon>
        <taxon>Pseudomonadati</taxon>
        <taxon>Campylobacterota</taxon>
        <taxon>Epsilonproteobacteria</taxon>
        <taxon>Campylobacterales</taxon>
        <taxon>Helicobacteraceae</taxon>
        <taxon>Helicobacter</taxon>
    </lineage>
</organism>
<comment type="caution">
    <text evidence="3">The sequence shown here is derived from an EMBL/GenBank/DDBJ whole genome shotgun (WGS) entry which is preliminary data.</text>
</comment>
<dbReference type="InterPro" id="IPR013691">
    <property type="entry name" value="MeTrfase_14"/>
</dbReference>
<evidence type="ECO:0000313" key="4">
    <source>
        <dbReference type="Proteomes" id="UP001057522"/>
    </source>
</evidence>
<gene>
    <name evidence="3" type="ORF">NCR95_02985</name>
</gene>
<reference evidence="3" key="1">
    <citation type="submission" date="2022-06" db="EMBL/GenBank/DDBJ databases">
        <title>Helicobacter colisuis sp. nov.</title>
        <authorList>
            <person name="Papic B."/>
            <person name="Gruntar I."/>
        </authorList>
    </citation>
    <scope>NUCLEOTIDE SEQUENCE</scope>
    <source>
        <strain evidence="3">11154-15</strain>
    </source>
</reference>
<dbReference type="InterPro" id="IPR029063">
    <property type="entry name" value="SAM-dependent_MTases_sf"/>
</dbReference>